<proteinExistence type="predicted"/>
<dbReference type="InterPro" id="IPR003615">
    <property type="entry name" value="HNH_nuc"/>
</dbReference>
<evidence type="ECO:0000313" key="2">
    <source>
        <dbReference type="EMBL" id="QBK85367.1"/>
    </source>
</evidence>
<feature type="domain" description="HNH nuclease" evidence="1">
    <location>
        <begin position="235"/>
        <end position="283"/>
    </location>
</feature>
<dbReference type="SUPFAM" id="SSF54060">
    <property type="entry name" value="His-Me finger endonucleases"/>
    <property type="match status" value="2"/>
</dbReference>
<dbReference type="Gene3D" id="3.90.75.20">
    <property type="match status" value="2"/>
</dbReference>
<dbReference type="InterPro" id="IPR003647">
    <property type="entry name" value="Intron_nuc_1_rpt"/>
</dbReference>
<feature type="domain" description="HNH nuclease" evidence="1">
    <location>
        <begin position="60"/>
        <end position="108"/>
    </location>
</feature>
<keyword evidence="2" id="KW-0378">Hydrolase</keyword>
<dbReference type="GO" id="GO:0016788">
    <property type="term" value="F:hydrolase activity, acting on ester bonds"/>
    <property type="evidence" value="ECO:0007669"/>
    <property type="project" value="InterPro"/>
</dbReference>
<accession>A0A481YR26</accession>
<keyword evidence="2" id="KW-0255">Endonuclease</keyword>
<dbReference type="Pfam" id="PF13392">
    <property type="entry name" value="HNH_3"/>
    <property type="match status" value="2"/>
</dbReference>
<dbReference type="SMART" id="SM00497">
    <property type="entry name" value="IENR1"/>
    <property type="match status" value="2"/>
</dbReference>
<dbReference type="GO" id="GO:0004519">
    <property type="term" value="F:endonuclease activity"/>
    <property type="evidence" value="ECO:0007669"/>
    <property type="project" value="UniProtKB-KW"/>
</dbReference>
<dbReference type="Pfam" id="PF07463">
    <property type="entry name" value="NUMOD4"/>
    <property type="match status" value="1"/>
</dbReference>
<keyword evidence="2" id="KW-0540">Nuclease</keyword>
<dbReference type="InterPro" id="IPR010902">
    <property type="entry name" value="NUMOD4"/>
</dbReference>
<dbReference type="SUPFAM" id="SSF64496">
    <property type="entry name" value="DNA-binding domain of intron-encoded endonucleases"/>
    <property type="match status" value="1"/>
</dbReference>
<sequence length="353" mass="41359">MLSNTKNEKWKAISGCPDYLISTKGRIYSNKSNKYLKINIDRFKQNNMRILISLYDEHGKRKTKIVARLIAEAFIPNPENKKTVNHINGDPYDNNIINLEWATHQEQMKHVSDNKLIKNFNSTSIIRPILCFLENKFICEYNSIAEASRDTGICRTSIDKVLVNKIKRAGGYTWKYKEIIHQKIDKEEWKKIVIDGIDTGYQVSNMGRIKNKKGRYIKGTTNRYYIIMDLRFNKIRKSVRIHRLVAKAFILNPNNYPIIDHIDRNRYNNKVSNLRWTTQSGNMNNPNTKKLINIPVHKLSLDWKIIDTFASIRDAELSMMKETGKKYLHISRVCQGFPKYNTAGGYRWKYADT</sequence>
<dbReference type="Gene3D" id="1.10.10.10">
    <property type="entry name" value="Winged helix-like DNA-binding domain superfamily/Winged helix DNA-binding domain"/>
    <property type="match status" value="1"/>
</dbReference>
<name>A0A481YR26_9VIRU</name>
<evidence type="ECO:0000259" key="1">
    <source>
        <dbReference type="SMART" id="SM00507"/>
    </source>
</evidence>
<dbReference type="InterPro" id="IPR036388">
    <property type="entry name" value="WH-like_DNA-bd_sf"/>
</dbReference>
<dbReference type="InterPro" id="IPR044925">
    <property type="entry name" value="His-Me_finger_sf"/>
</dbReference>
<dbReference type="SMART" id="SM00507">
    <property type="entry name" value="HNHc"/>
    <property type="match status" value="2"/>
</dbReference>
<protein>
    <submittedName>
        <fullName evidence="2">HNH endonuclease</fullName>
    </submittedName>
</protein>
<gene>
    <name evidence="2" type="ORF">LCIVAC01_01760</name>
</gene>
<reference evidence="2" key="1">
    <citation type="journal article" date="2019" name="MBio">
        <title>Virus Genomes from Deep Sea Sediments Expand the Ocean Megavirome and Support Independent Origins of Viral Gigantism.</title>
        <authorList>
            <person name="Backstrom D."/>
            <person name="Yutin N."/>
            <person name="Jorgensen S.L."/>
            <person name="Dharamshi J."/>
            <person name="Homa F."/>
            <person name="Zaremba-Niedwiedzka K."/>
            <person name="Spang A."/>
            <person name="Wolf Y.I."/>
            <person name="Koonin E.V."/>
            <person name="Ettema T.J."/>
        </authorList>
    </citation>
    <scope>NUCLEOTIDE SEQUENCE</scope>
</reference>
<organism evidence="2">
    <name type="scientific">Iridovirus LCIVAC01</name>
    <dbReference type="NCBI Taxonomy" id="2506607"/>
    <lineage>
        <taxon>Viruses</taxon>
        <taxon>Varidnaviria</taxon>
        <taxon>Bamfordvirae</taxon>
        <taxon>Nucleocytoviricota</taxon>
        <taxon>Megaviricetes</taxon>
        <taxon>Pimascovirales</taxon>
        <taxon>Pimascovirales incertae sedis</taxon>
        <taxon>Iridoviridae</taxon>
    </lineage>
</organism>
<dbReference type="EMBL" id="MK500321">
    <property type="protein sequence ID" value="QBK85367.1"/>
    <property type="molecule type" value="Genomic_DNA"/>
</dbReference>